<gene>
    <name evidence="1" type="ORF">g.14353</name>
</gene>
<organism evidence="1">
    <name type="scientific">Clastoptera arizonana</name>
    <name type="common">Arizona spittle bug</name>
    <dbReference type="NCBI Taxonomy" id="38151"/>
    <lineage>
        <taxon>Eukaryota</taxon>
        <taxon>Metazoa</taxon>
        <taxon>Ecdysozoa</taxon>
        <taxon>Arthropoda</taxon>
        <taxon>Hexapoda</taxon>
        <taxon>Insecta</taxon>
        <taxon>Pterygota</taxon>
        <taxon>Neoptera</taxon>
        <taxon>Paraneoptera</taxon>
        <taxon>Hemiptera</taxon>
        <taxon>Auchenorrhyncha</taxon>
        <taxon>Cercopoidea</taxon>
        <taxon>Clastopteridae</taxon>
        <taxon>Clastoptera</taxon>
    </lineage>
</organism>
<dbReference type="InterPro" id="IPR042795">
    <property type="entry name" value="Wdr73"/>
</dbReference>
<dbReference type="Gene3D" id="2.130.10.10">
    <property type="entry name" value="YVTN repeat-like/Quinoprotein amine dehydrogenase"/>
    <property type="match status" value="1"/>
</dbReference>
<dbReference type="SUPFAM" id="SSF50978">
    <property type="entry name" value="WD40 repeat-like"/>
    <property type="match status" value="1"/>
</dbReference>
<dbReference type="EMBL" id="GEDC01005141">
    <property type="protein sequence ID" value="JAS32157.1"/>
    <property type="molecule type" value="Transcribed_RNA"/>
</dbReference>
<dbReference type="GO" id="GO:0000922">
    <property type="term" value="C:spindle pole"/>
    <property type="evidence" value="ECO:0007669"/>
    <property type="project" value="TreeGrafter"/>
</dbReference>
<dbReference type="AlphaFoldDB" id="A0A1B6E2N1"/>
<dbReference type="PANTHER" id="PTHR46947:SF1">
    <property type="entry name" value="WD REPEAT-CONTAINING PROTEIN 73"/>
    <property type="match status" value="1"/>
</dbReference>
<evidence type="ECO:0000313" key="1">
    <source>
        <dbReference type="EMBL" id="JAS32157.1"/>
    </source>
</evidence>
<dbReference type="GO" id="GO:0031122">
    <property type="term" value="P:cytoplasmic microtubule organization"/>
    <property type="evidence" value="ECO:0007669"/>
    <property type="project" value="TreeGrafter"/>
</dbReference>
<proteinExistence type="predicted"/>
<dbReference type="InterPro" id="IPR036322">
    <property type="entry name" value="WD40_repeat_dom_sf"/>
</dbReference>
<dbReference type="GO" id="GO:0005829">
    <property type="term" value="C:cytosol"/>
    <property type="evidence" value="ECO:0007669"/>
    <property type="project" value="TreeGrafter"/>
</dbReference>
<accession>A0A1B6E2N1</accession>
<dbReference type="InterPro" id="IPR015943">
    <property type="entry name" value="WD40/YVTN_repeat-like_dom_sf"/>
</dbReference>
<reference evidence="1" key="1">
    <citation type="submission" date="2015-12" db="EMBL/GenBank/DDBJ databases">
        <title>De novo transcriptome assembly of four potential Pierce s Disease insect vectors from Arizona vineyards.</title>
        <authorList>
            <person name="Tassone E.E."/>
        </authorList>
    </citation>
    <scope>NUCLEOTIDE SEQUENCE</scope>
</reference>
<name>A0A1B6E2N1_9HEMI</name>
<evidence type="ECO:0008006" key="2">
    <source>
        <dbReference type="Google" id="ProtNLM"/>
    </source>
</evidence>
<sequence>MDEAIGDEEIYENDWILDTILKYKKLNMYELDKTIHFMELTDHSSMCVLCSNSKGSYEISEFTLPDIIYSENSIKNASDLKLKCGMFSTDIITQMKPIQKEHKLVLSKKEISGISLYNLAMDKQTDEITKYSHITCELVNPSFSLFERKAILVSNSTDPAILVDLEESKSILSLNCCNSSIQSVLQPVFINNNQFVVCYNNCGSLIIQDVRQDDCNQFIPNPYVGKGPWTVNTSGNSINNAKVILLSSCGFVFVFDSRKWSEPLYKNKLPLNQLPKFETNYTVNFSPRDTNIISVSGFDSNVHVYDISNNPREVFVHEGHGNVEGCESNTVVTSHSWFGHEENYLISSAKNKTIQCWQYET</sequence>
<protein>
    <recommendedName>
        <fullName evidence="2">WD repeat-containing protein 89</fullName>
    </recommendedName>
</protein>
<dbReference type="PANTHER" id="PTHR46947">
    <property type="entry name" value="WD REPEAT-CONTAINING PROTEIN 73"/>
    <property type="match status" value="1"/>
</dbReference>